<reference evidence="5 6" key="1">
    <citation type="journal article" date="2018" name="Sci. Data">
        <title>The draft genome sequence of cork oak.</title>
        <authorList>
            <person name="Ramos A.M."/>
            <person name="Usie A."/>
            <person name="Barbosa P."/>
            <person name="Barros P.M."/>
            <person name="Capote T."/>
            <person name="Chaves I."/>
            <person name="Simoes F."/>
            <person name="Abreu I."/>
            <person name="Carrasquinho I."/>
            <person name="Faro C."/>
            <person name="Guimaraes J.B."/>
            <person name="Mendonca D."/>
            <person name="Nobrega F."/>
            <person name="Rodrigues L."/>
            <person name="Saibo N.J.M."/>
            <person name="Varela M.C."/>
            <person name="Egas C."/>
            <person name="Matos J."/>
            <person name="Miguel C.M."/>
            <person name="Oliveira M.M."/>
            <person name="Ricardo C.P."/>
            <person name="Goncalves S."/>
        </authorList>
    </citation>
    <scope>NUCLEOTIDE SEQUENCE [LARGE SCALE GENOMIC DNA]</scope>
    <source>
        <strain evidence="6">cv. HL8</strain>
    </source>
</reference>
<feature type="region of interest" description="Disordered" evidence="1">
    <location>
        <begin position="453"/>
        <end position="480"/>
    </location>
</feature>
<evidence type="ECO:0000313" key="5">
    <source>
        <dbReference type="EMBL" id="KAK7814395.1"/>
    </source>
</evidence>
<feature type="compositionally biased region" description="Basic and acidic residues" evidence="1">
    <location>
        <begin position="471"/>
        <end position="480"/>
    </location>
</feature>
<dbReference type="InterPro" id="IPR032795">
    <property type="entry name" value="DUF3741-assoc"/>
</dbReference>
<feature type="region of interest" description="Disordered" evidence="1">
    <location>
        <begin position="559"/>
        <end position="667"/>
    </location>
</feature>
<feature type="compositionally biased region" description="Polar residues" evidence="1">
    <location>
        <begin position="299"/>
        <end position="316"/>
    </location>
</feature>
<feature type="domain" description="DUF4378" evidence="3">
    <location>
        <begin position="745"/>
        <end position="889"/>
    </location>
</feature>
<feature type="compositionally biased region" description="Basic and acidic residues" evidence="1">
    <location>
        <begin position="18"/>
        <end position="35"/>
    </location>
</feature>
<proteinExistence type="predicted"/>
<feature type="compositionally biased region" description="Basic and acidic residues" evidence="1">
    <location>
        <begin position="373"/>
        <end position="385"/>
    </location>
</feature>
<dbReference type="InterPro" id="IPR025486">
    <property type="entry name" value="DUF4378"/>
</dbReference>
<feature type="region of interest" description="Disordered" evidence="1">
    <location>
        <begin position="373"/>
        <end position="398"/>
    </location>
</feature>
<evidence type="ECO:0000259" key="3">
    <source>
        <dbReference type="Pfam" id="PF14309"/>
    </source>
</evidence>
<feature type="region of interest" description="Disordered" evidence="1">
    <location>
        <begin position="265"/>
        <end position="316"/>
    </location>
</feature>
<dbReference type="Pfam" id="PF12552">
    <property type="entry name" value="DUF3741"/>
    <property type="match status" value="1"/>
</dbReference>
<dbReference type="EMBL" id="PKMF04001108">
    <property type="protein sequence ID" value="KAK7814395.1"/>
    <property type="molecule type" value="Genomic_DNA"/>
</dbReference>
<gene>
    <name evidence="5" type="ORF">CFP56_003199</name>
</gene>
<dbReference type="Pfam" id="PF14383">
    <property type="entry name" value="VARLMGL"/>
    <property type="match status" value="1"/>
</dbReference>
<accession>A0AAW0IIP5</accession>
<dbReference type="PANTHER" id="PTHR46836:SF8">
    <property type="entry name" value="AFADIN"/>
    <property type="match status" value="1"/>
</dbReference>
<comment type="caution">
    <text evidence="5">The sequence shown here is derived from an EMBL/GenBank/DDBJ whole genome shotgun (WGS) entry which is preliminary data.</text>
</comment>
<dbReference type="InterPro" id="IPR022212">
    <property type="entry name" value="DUF3741"/>
</dbReference>
<evidence type="ECO:0000256" key="1">
    <source>
        <dbReference type="SAM" id="MobiDB-lite"/>
    </source>
</evidence>
<sequence>MEKFRQKRSKITSIADRSSSDRFYSAERAHQEESRQVLMQRNFPKLASDSSSCSSGFTDEDSFTFELGWRSSKQAVVTPMKKLLAEEMSRETESKRRSPSVIAKLMGLDGLPPQQLAHKQQKMSSDISIKRATSVEKAPKSGTFYDCQSSRSNSKEQQEFKDVFEVLETSNMRSSGCLSQGMTNSNLTDAEMAFIQQKFMDAKRLSTDQKLQDSKEFHDALEVLDSNKDLLLKFLHQPDSLFTKHLHDMQGAPPQTHCGRISAMKSDAQHYESSDLGKSDRQTPWKNYSRSQKHRDGQFSHSNSRHATCTSPNSSKIRFEGNDELATLPTRIVVLKPNLGKAQNCAKSVSSPRSSHAFLSDCRVHLEFPNIKNREGDTHGTKKFSDNVGLSRHNSRESREIAREITRQMRNSFCSGSMNFSSAGLRGYAGDESSCDMSGNESEVIMVPSRNSFDLSNQYKPSSSRSTESSVSREAKKRLSERWKMTHRSQELGELGRGSTLAEMLSIPEKESIPANFDGMIGEDGNSGKFSSDDGSTRWVEPLGISSRDGWKNGCVRKLSRSRSLPASSTAFGSPKRSMRRETLCDDRYLMPKEALKKERSRRIKGHSDWRDVSVPRNSKSSTKKSHSSSCMEPPIGPSEEGSVPLLHPSPGLESPVSSKEADQPSPVSVLEAPFTDDLSSCSECFESLNADLNGLRMQLHLLKLESEAYAEGPMHVSSDEEVGEGSIGHPNDKGLGETEESWERSYIVDVLIASGFNDAEPDVVMATWHSPECPVDPVIFEKIEKYSQASCPRSERRLLFDRINSALLEIFQQLMDPHPWVRPATTVGSKDRLQDRLNVMLGCQEKKSNKDALGKVLTRESQWLDLGDEIDVIGREIEKLMIDELVAEVVAM</sequence>
<feature type="domain" description="DUF3741" evidence="2">
    <location>
        <begin position="196"/>
        <end position="240"/>
    </location>
</feature>
<feature type="region of interest" description="Disordered" evidence="1">
    <location>
        <begin position="718"/>
        <end position="739"/>
    </location>
</feature>
<name>A0AAW0IIP5_QUESU</name>
<feature type="domain" description="DUF3741" evidence="4">
    <location>
        <begin position="92"/>
        <end position="115"/>
    </location>
</feature>
<dbReference type="Pfam" id="PF14309">
    <property type="entry name" value="DUF4378"/>
    <property type="match status" value="1"/>
</dbReference>
<evidence type="ECO:0000259" key="2">
    <source>
        <dbReference type="Pfam" id="PF12552"/>
    </source>
</evidence>
<feature type="compositionally biased region" description="Basic residues" evidence="1">
    <location>
        <begin position="1"/>
        <end position="10"/>
    </location>
</feature>
<protein>
    <recommendedName>
        <fullName evidence="7">DUF4378 domain-containing protein</fullName>
    </recommendedName>
</protein>
<evidence type="ECO:0000259" key="4">
    <source>
        <dbReference type="Pfam" id="PF14383"/>
    </source>
</evidence>
<evidence type="ECO:0008006" key="7">
    <source>
        <dbReference type="Google" id="ProtNLM"/>
    </source>
</evidence>
<evidence type="ECO:0000313" key="6">
    <source>
        <dbReference type="Proteomes" id="UP000237347"/>
    </source>
</evidence>
<organism evidence="5 6">
    <name type="scientific">Quercus suber</name>
    <name type="common">Cork oak</name>
    <dbReference type="NCBI Taxonomy" id="58331"/>
    <lineage>
        <taxon>Eukaryota</taxon>
        <taxon>Viridiplantae</taxon>
        <taxon>Streptophyta</taxon>
        <taxon>Embryophyta</taxon>
        <taxon>Tracheophyta</taxon>
        <taxon>Spermatophyta</taxon>
        <taxon>Magnoliopsida</taxon>
        <taxon>eudicotyledons</taxon>
        <taxon>Gunneridae</taxon>
        <taxon>Pentapetalae</taxon>
        <taxon>rosids</taxon>
        <taxon>fabids</taxon>
        <taxon>Fagales</taxon>
        <taxon>Fagaceae</taxon>
        <taxon>Quercus</taxon>
    </lineage>
</organism>
<feature type="compositionally biased region" description="Basic and acidic residues" evidence="1">
    <location>
        <begin position="580"/>
        <end position="598"/>
    </location>
</feature>
<keyword evidence="6" id="KW-1185">Reference proteome</keyword>
<dbReference type="PANTHER" id="PTHR46836">
    <property type="entry name" value="AFADIN"/>
    <property type="match status" value="1"/>
</dbReference>
<feature type="compositionally biased region" description="Polar residues" evidence="1">
    <location>
        <begin position="562"/>
        <end position="572"/>
    </location>
</feature>
<dbReference type="Proteomes" id="UP000237347">
    <property type="component" value="Unassembled WGS sequence"/>
</dbReference>
<feature type="region of interest" description="Disordered" evidence="1">
    <location>
        <begin position="1"/>
        <end position="36"/>
    </location>
</feature>
<feature type="compositionally biased region" description="Basic and acidic residues" evidence="1">
    <location>
        <begin position="267"/>
        <end position="283"/>
    </location>
</feature>
<dbReference type="AlphaFoldDB" id="A0AAW0IIP5"/>